<sequence>MMVGIHKFTRNTEKENNEGEAKCLPRIYQLNIHGGCSLQSRSKRFDDVKSKVPGPGAYNVLPSLGNTPRAATADAGQAEKLGKKMAKSLWVVRQSDFPSIPSPGQAFGYEKDTLGVLRKQQPPPKDTTLGPAYYNPLLPEVSSSQKYKGVHFGNRTGKRGEVTVVDGPGPGRYDPEMNLETHYKNVNLQKEQKGRAELIIPRYHELGVPGPGQYHIRSQFEKPVKSSGNLPNLTCSFLSQTERFSDVKEESPPVGAYNDPRCALELLKKNTGMKKSPFGITAVRFTRHDKNCPTPGPGQYNLSVKSYPQMALISSSEDRFKVSVNTNPGPSAYQHQKLKDQKKKIAGDTDKCHYNYRLMSWREYCSSLYAHKMCIWITYCVMNTVMKGTFNVTLNNPLGPCSTPRVHPGLLKAHKTINAVTPNTFITTRTS</sequence>
<dbReference type="Proteomes" id="UP000298787">
    <property type="component" value="Chromosome 11"/>
</dbReference>
<dbReference type="InterPro" id="IPR051291">
    <property type="entry name" value="CIMAP"/>
</dbReference>
<name>A0A4V6AQU8_COLLU</name>
<organism evidence="1 2">
    <name type="scientific">Collichthys lucidus</name>
    <name type="common">Big head croaker</name>
    <name type="synonym">Sciaena lucida</name>
    <dbReference type="NCBI Taxonomy" id="240159"/>
    <lineage>
        <taxon>Eukaryota</taxon>
        <taxon>Metazoa</taxon>
        <taxon>Chordata</taxon>
        <taxon>Craniata</taxon>
        <taxon>Vertebrata</taxon>
        <taxon>Euteleostomi</taxon>
        <taxon>Actinopterygii</taxon>
        <taxon>Neopterygii</taxon>
        <taxon>Teleostei</taxon>
        <taxon>Neoteleostei</taxon>
        <taxon>Acanthomorphata</taxon>
        <taxon>Eupercaria</taxon>
        <taxon>Sciaenidae</taxon>
        <taxon>Collichthys</taxon>
    </lineage>
</organism>
<accession>A0A4V6AQU8</accession>
<gene>
    <name evidence="1" type="ORF">D9C73_012552</name>
</gene>
<dbReference type="PANTHER" id="PTHR21580">
    <property type="entry name" value="SHIPPO-1-RELATED"/>
    <property type="match status" value="1"/>
</dbReference>
<keyword evidence="2" id="KW-1185">Reference proteome</keyword>
<dbReference type="EMBL" id="CM014088">
    <property type="protein sequence ID" value="TKS78622.1"/>
    <property type="molecule type" value="Genomic_DNA"/>
</dbReference>
<evidence type="ECO:0000313" key="2">
    <source>
        <dbReference type="Proteomes" id="UP000298787"/>
    </source>
</evidence>
<dbReference type="AlphaFoldDB" id="A0A4V6AQU8"/>
<protein>
    <submittedName>
        <fullName evidence="1">Sperm-tail PG-rich repeat-containing protein 2</fullName>
    </submittedName>
</protein>
<dbReference type="PANTHER" id="PTHR21580:SF60">
    <property type="entry name" value="SPERM-TAIL PG-RICH REPEAT-CONTAINING PROTEIN 2"/>
    <property type="match status" value="1"/>
</dbReference>
<proteinExistence type="predicted"/>
<evidence type="ECO:0000313" key="1">
    <source>
        <dbReference type="EMBL" id="TKS78622.1"/>
    </source>
</evidence>
<dbReference type="InterPro" id="IPR010736">
    <property type="entry name" value="SHIPPO-rpt"/>
</dbReference>
<reference evidence="1 2" key="1">
    <citation type="submission" date="2019-01" db="EMBL/GenBank/DDBJ databases">
        <title>Genome Assembly of Collichthys lucidus.</title>
        <authorList>
            <person name="Cai M."/>
            <person name="Xiao S."/>
        </authorList>
    </citation>
    <scope>NUCLEOTIDE SEQUENCE [LARGE SCALE GENOMIC DNA]</scope>
    <source>
        <strain evidence="1">JT15FE1705JMU</strain>
        <tissue evidence="1">Muscle</tissue>
    </source>
</reference>
<dbReference type="STRING" id="240159.A0A4V6AQU8"/>
<dbReference type="Pfam" id="PF07004">
    <property type="entry name" value="SHIPPO-rpt"/>
    <property type="match status" value="5"/>
</dbReference>